<proteinExistence type="predicted"/>
<protein>
    <submittedName>
        <fullName evidence="2">Uncharacterized protein</fullName>
    </submittedName>
</protein>
<reference evidence="2" key="2">
    <citation type="journal article" date="2015" name="Data Brief">
        <title>Shoot transcriptome of the giant reed, Arundo donax.</title>
        <authorList>
            <person name="Barrero R.A."/>
            <person name="Guerrero F.D."/>
            <person name="Moolhuijzen P."/>
            <person name="Goolsby J.A."/>
            <person name="Tidwell J."/>
            <person name="Bellgard S.E."/>
            <person name="Bellgard M.I."/>
        </authorList>
    </citation>
    <scope>NUCLEOTIDE SEQUENCE</scope>
    <source>
        <tissue evidence="2">Shoot tissue taken approximately 20 cm above the soil surface</tissue>
    </source>
</reference>
<feature type="compositionally biased region" description="Low complexity" evidence="1">
    <location>
        <begin position="10"/>
        <end position="22"/>
    </location>
</feature>
<sequence>MASCTRSRPRQAAAPPGRRIPPNLSPDPTTHLIGRRRPHCRLPRSRPDF</sequence>
<evidence type="ECO:0000313" key="2">
    <source>
        <dbReference type="EMBL" id="JAD53918.1"/>
    </source>
</evidence>
<organism evidence="2">
    <name type="scientific">Arundo donax</name>
    <name type="common">Giant reed</name>
    <name type="synonym">Donax arundinaceus</name>
    <dbReference type="NCBI Taxonomy" id="35708"/>
    <lineage>
        <taxon>Eukaryota</taxon>
        <taxon>Viridiplantae</taxon>
        <taxon>Streptophyta</taxon>
        <taxon>Embryophyta</taxon>
        <taxon>Tracheophyta</taxon>
        <taxon>Spermatophyta</taxon>
        <taxon>Magnoliopsida</taxon>
        <taxon>Liliopsida</taxon>
        <taxon>Poales</taxon>
        <taxon>Poaceae</taxon>
        <taxon>PACMAD clade</taxon>
        <taxon>Arundinoideae</taxon>
        <taxon>Arundineae</taxon>
        <taxon>Arundo</taxon>
    </lineage>
</organism>
<accession>A0A0A9AVK6</accession>
<feature type="compositionally biased region" description="Basic residues" evidence="1">
    <location>
        <begin position="33"/>
        <end position="49"/>
    </location>
</feature>
<feature type="region of interest" description="Disordered" evidence="1">
    <location>
        <begin position="1"/>
        <end position="49"/>
    </location>
</feature>
<dbReference type="AlphaFoldDB" id="A0A0A9AVK6"/>
<evidence type="ECO:0000256" key="1">
    <source>
        <dbReference type="SAM" id="MobiDB-lite"/>
    </source>
</evidence>
<reference evidence="2" key="1">
    <citation type="submission" date="2014-09" db="EMBL/GenBank/DDBJ databases">
        <authorList>
            <person name="Magalhaes I.L.F."/>
            <person name="Oliveira U."/>
            <person name="Santos F.R."/>
            <person name="Vidigal T.H.D.A."/>
            <person name="Brescovit A.D."/>
            <person name="Santos A.J."/>
        </authorList>
    </citation>
    <scope>NUCLEOTIDE SEQUENCE</scope>
    <source>
        <tissue evidence="2">Shoot tissue taken approximately 20 cm above the soil surface</tissue>
    </source>
</reference>
<dbReference type="EMBL" id="GBRH01243977">
    <property type="protein sequence ID" value="JAD53918.1"/>
    <property type="molecule type" value="Transcribed_RNA"/>
</dbReference>
<name>A0A0A9AVK6_ARUDO</name>